<dbReference type="InterPro" id="IPR017946">
    <property type="entry name" value="PLC-like_Pdiesterase_TIM-brl"/>
</dbReference>
<dbReference type="EMBL" id="FOCQ01000005">
    <property type="protein sequence ID" value="SEN07769.1"/>
    <property type="molecule type" value="Genomic_DNA"/>
</dbReference>
<reference evidence="2 3" key="1">
    <citation type="submission" date="2016-10" db="EMBL/GenBank/DDBJ databases">
        <authorList>
            <person name="de Groot N.N."/>
        </authorList>
    </citation>
    <scope>NUCLEOTIDE SEQUENCE [LARGE SCALE GENOMIC DNA]</scope>
    <source>
        <strain evidence="2 3">DSM 46701</strain>
    </source>
</reference>
<dbReference type="AlphaFoldDB" id="A0A1H8DKG7"/>
<keyword evidence="3" id="KW-1185">Reference proteome</keyword>
<accession>A0A1H8DKG7</accession>
<dbReference type="GO" id="GO:0006629">
    <property type="term" value="P:lipid metabolic process"/>
    <property type="evidence" value="ECO:0007669"/>
    <property type="project" value="InterPro"/>
</dbReference>
<dbReference type="RefSeq" id="WP_089966877.1">
    <property type="nucleotide sequence ID" value="NZ_FOCQ01000005.1"/>
</dbReference>
<sequence length="242" mass="27401">MAQTQICAHRGCSAVAPENTLAAFQMAIESGADGIELDVHLTRDGEIVVLHDETVDRTSDGTGWVKDLELSEIKRLDSGRWFSEKYRGETIPTLSEVLELVRETNLWINIELKNNIVIYPRMEELVVEAVERYGLQDRVILSSFNHHSLRHLKLYRPGLELAALFGAGLYEPWVYAEHLGVDAIHPYYPAVTDEMIAGCHARGIRVRPYTVDDRKQMERLISANADAIITNFPHRLRELVGP</sequence>
<evidence type="ECO:0000259" key="1">
    <source>
        <dbReference type="PROSITE" id="PS51704"/>
    </source>
</evidence>
<feature type="domain" description="GP-PDE" evidence="1">
    <location>
        <begin position="4"/>
        <end position="240"/>
    </location>
</feature>
<dbReference type="STRING" id="1173111.SAMN05444955_105231"/>
<dbReference type="GO" id="GO:0008081">
    <property type="term" value="F:phosphoric diester hydrolase activity"/>
    <property type="evidence" value="ECO:0007669"/>
    <property type="project" value="InterPro"/>
</dbReference>
<dbReference type="Gene3D" id="3.20.20.190">
    <property type="entry name" value="Phosphatidylinositol (PI) phosphodiesterase"/>
    <property type="match status" value="1"/>
</dbReference>
<evidence type="ECO:0000313" key="3">
    <source>
        <dbReference type="Proteomes" id="UP000199695"/>
    </source>
</evidence>
<dbReference type="PANTHER" id="PTHR46211:SF1">
    <property type="entry name" value="GLYCEROPHOSPHODIESTER PHOSPHODIESTERASE, CYTOPLASMIC"/>
    <property type="match status" value="1"/>
</dbReference>
<dbReference type="OrthoDB" id="384721at2"/>
<dbReference type="PANTHER" id="PTHR46211">
    <property type="entry name" value="GLYCEROPHOSPHORYL DIESTER PHOSPHODIESTERASE"/>
    <property type="match status" value="1"/>
</dbReference>
<dbReference type="CDD" id="cd08563">
    <property type="entry name" value="GDPD_TtGDE_like"/>
    <property type="match status" value="1"/>
</dbReference>
<dbReference type="SUPFAM" id="SSF51695">
    <property type="entry name" value="PLC-like phosphodiesterases"/>
    <property type="match status" value="1"/>
</dbReference>
<proteinExistence type="predicted"/>
<protein>
    <submittedName>
        <fullName evidence="2">Glycerophosphoryl diester phosphodiesterase</fullName>
    </submittedName>
</protein>
<dbReference type="Proteomes" id="UP000199695">
    <property type="component" value="Unassembled WGS sequence"/>
</dbReference>
<dbReference type="InterPro" id="IPR030395">
    <property type="entry name" value="GP_PDE_dom"/>
</dbReference>
<organism evidence="2 3">
    <name type="scientific">Lihuaxuella thermophila</name>
    <dbReference type="NCBI Taxonomy" id="1173111"/>
    <lineage>
        <taxon>Bacteria</taxon>
        <taxon>Bacillati</taxon>
        <taxon>Bacillota</taxon>
        <taxon>Bacilli</taxon>
        <taxon>Bacillales</taxon>
        <taxon>Thermoactinomycetaceae</taxon>
        <taxon>Lihuaxuella</taxon>
    </lineage>
</organism>
<name>A0A1H8DKG7_9BACL</name>
<dbReference type="Pfam" id="PF03009">
    <property type="entry name" value="GDPD"/>
    <property type="match status" value="1"/>
</dbReference>
<dbReference type="PROSITE" id="PS51704">
    <property type="entry name" value="GP_PDE"/>
    <property type="match status" value="1"/>
</dbReference>
<gene>
    <name evidence="2" type="ORF">SAMN05444955_105231</name>
</gene>
<evidence type="ECO:0000313" key="2">
    <source>
        <dbReference type="EMBL" id="SEN07769.1"/>
    </source>
</evidence>